<protein>
    <submittedName>
        <fullName evidence="2">Uncharacterized protein</fullName>
    </submittedName>
</protein>
<organism evidence="2 3">
    <name type="scientific">Adonisia turfae CCMR0082</name>
    <dbReference type="NCBI Taxonomy" id="2304604"/>
    <lineage>
        <taxon>Bacteria</taxon>
        <taxon>Bacillati</taxon>
        <taxon>Cyanobacteriota</taxon>
        <taxon>Adonisia</taxon>
        <taxon>Adonisia turfae</taxon>
    </lineage>
</organism>
<dbReference type="EMBL" id="QZCE01000002">
    <property type="protein sequence ID" value="NEZ68117.1"/>
    <property type="molecule type" value="Genomic_DNA"/>
</dbReference>
<proteinExistence type="predicted"/>
<dbReference type="AlphaFoldDB" id="A0A6M0SHY4"/>
<name>A0A6M0SHY4_9CYAN</name>
<reference evidence="2 3" key="1">
    <citation type="journal article" date="2020" name="Microb. Ecol.">
        <title>Ecogenomics of the Marine Benthic Filamentous Cyanobacterium Adonisia.</title>
        <authorList>
            <person name="Walter J.M."/>
            <person name="Coutinho F.H."/>
            <person name="Leomil L."/>
            <person name="Hargreaves P.I."/>
            <person name="Campeao M.E."/>
            <person name="Vieira V.V."/>
            <person name="Silva B.S."/>
            <person name="Fistarol G.O."/>
            <person name="Salomon P.S."/>
            <person name="Sawabe T."/>
            <person name="Mino S."/>
            <person name="Hosokawa M."/>
            <person name="Miyashita H."/>
            <person name="Maruyama F."/>
            <person name="van Verk M.C."/>
            <person name="Dutilh B.E."/>
            <person name="Thompson C.C."/>
            <person name="Thompson F.L."/>
        </authorList>
    </citation>
    <scope>NUCLEOTIDE SEQUENCE [LARGE SCALE GENOMIC DNA]</scope>
    <source>
        <strain evidence="2 3">CCMR0082</strain>
    </source>
</reference>
<evidence type="ECO:0000256" key="1">
    <source>
        <dbReference type="SAM" id="MobiDB-lite"/>
    </source>
</evidence>
<gene>
    <name evidence="2" type="ORF">D0962_36220</name>
</gene>
<accession>A0A6M0SHY4</accession>
<dbReference type="RefSeq" id="WP_163671366.1">
    <property type="nucleotide sequence ID" value="NZ_QZCE01000002.1"/>
</dbReference>
<comment type="caution">
    <text evidence="2">The sequence shown here is derived from an EMBL/GenBank/DDBJ whole genome shotgun (WGS) entry which is preliminary data.</text>
</comment>
<sequence>MRSLSNKAHILISALSGISSNSEVSDAVLIQLKQLQTEQLDIVSIVRSFGASKIIRQLRLSAKEPTTVATEDLKWHDGKIFLQSHLLGNQTIFYKAPLPGELQARLAIESIIERFLEYLQKIHYIAVLEESDRHVRLFIPGEVEPDFDQLWYTFLEEVAFSIYGNSKYQLPGLLQTFVLMMNAVTLSDRGFSKLDIPVVTSNQSNVLAALYYAVFQAVKQRQDTRQSKINRLEQELKDPNLSDKERTKKQKDIASREAMQTKELTKYTDNFQKIWGKVLNEQTQVWQDLQECEARLLEQDLTTKERKKLQKQKDKLLSKVIFEQSFVEQKLNLLLKVNNNPFGFIEIDQKVNDEKFKPLQEIAKYFSKTATDQISSAKGDIFALCLLEMYQLLENEQYEPLPQPLLTKQPNLAQVRSPGDDSKDFCYSCGLAIDPKKESWKVARFMFERPYQRRQSSANEGQPQICTSCSVLSFASPLKVSDKSIIIRLDPKNKSGNQSLISEQKLKEYIRMLANKDVHLSAGRYVVLNSDRTNSGDFASQKLGAVQFAIAKVASIFPLDVLKDFDFSLFIQAHEPIPLLSRHLIFIKGLMDNYYQFIIVSGKEVNSNLGESIRYVQQDLSYLADYNITKIANASDVYGMEQVREAYWNVMQNELNLKEHSMNPNESFKRAKRYRDVAALTGLTMAFAQSLDSRTKDQNGNNRDETDREVSKLIEQVEDATSFCYYATLGVDNRVEARLWKNRDNYFVYSQTRELLNALGIEEREGTDEEKGSTWLQLYADDISRAYTHFAENGYSQEREWKELTYQLKLSLYTRFPRLVRPIKSTGDK</sequence>
<evidence type="ECO:0000313" key="2">
    <source>
        <dbReference type="EMBL" id="NEZ68117.1"/>
    </source>
</evidence>
<feature type="region of interest" description="Disordered" evidence="1">
    <location>
        <begin position="232"/>
        <end position="255"/>
    </location>
</feature>
<dbReference type="Proteomes" id="UP000473574">
    <property type="component" value="Unassembled WGS sequence"/>
</dbReference>
<evidence type="ECO:0000313" key="3">
    <source>
        <dbReference type="Proteomes" id="UP000473574"/>
    </source>
</evidence>